<feature type="region of interest" description="Disordered" evidence="1">
    <location>
        <begin position="572"/>
        <end position="595"/>
    </location>
</feature>
<feature type="compositionally biased region" description="Polar residues" evidence="1">
    <location>
        <begin position="353"/>
        <end position="382"/>
    </location>
</feature>
<feature type="compositionally biased region" description="Basic and acidic residues" evidence="1">
    <location>
        <begin position="255"/>
        <end position="268"/>
    </location>
</feature>
<feature type="compositionally biased region" description="Low complexity" evidence="1">
    <location>
        <begin position="90"/>
        <end position="106"/>
    </location>
</feature>
<proteinExistence type="predicted"/>
<sequence length="934" mass="104214">MANSSTHPLRHKRSQAKGLISIPIPTSSSTFMFDQPQPQQQTNESRPRFSGESLTPNDGYSGLFTSGLIPNIVPIPSPTSTIFPSPPKMSYSQQQQQRQYQHQYRSPSKLDNQHSVPPTSYSGTSNNSGGLMTTPTRRRRSSIIHTTPSSVSPKKLKSVGIDNGVERALDNVMRNLKVSITPNNKKMSYNSYNTGLKSRWSSSTEGSPNLNLENIDIHEEEEEESHKISGKPRKSSETTRSKLTIVRSTRNKSRKSQDTERSESRMEIDIESANNNIPDVPPIPSQIPVTPGRSRRMMNGLVKRLGLTPKKSKQSLPPPRSLPKNEPPLPPPMPLPTSDLPLPPAIEDRTIPKKSSLSTLRSALTKKSSNTTLRSFKSSAHYPNNPFAHDSNEIQPPVPFPTGLPKPSRYEDDNHVPDCFSTTPKTSTRTPKSSIGQPKLQNDVSPSKFLNELPRKAPITPKRETFYIDSDTRNQHLANNISNDTVMDRGVIKFEEEESLLSGDIMMLPSTDTNLPELDNSNNNENSLEINRSQEIFTPISKSTTKPTQAQVVIQQTLDSLTKNQLQCQLGSPFQPNQSSTPTMSISNTKPRPAGLTIDSTKKTLLGFHLGSPVNIKNPPSSSATIGSSKLRSKKSTEQFKFNKGVSPTEKPEPLSMKNINSMGLPAPPPENRSIPIGKASSKNPLGIMKRFKSSKPATSTTHMDTIWPIPFPEPKPSGEIDRKIRLNLGTSESHFDENLGTFGTPTSSSYQHEYHLDNQTKTINRDNLPDFTIPLPPNSNHTSYNSHLSSSDSHEGMENDYGINGKSRFQDQHDQDFSMGMSMGMGNMVKQSPEYFFQLEKSSASTSNDEIDIDQDDSYTNDNSHYQYIGNSTYIEYEESKNQFLHRKQISTSNKSEHTIHTMTTGEGVEEWELERYLKVSESEEIRHRGEYV</sequence>
<evidence type="ECO:0000313" key="2">
    <source>
        <dbReference type="EMBL" id="WWC88986.1"/>
    </source>
</evidence>
<feature type="compositionally biased region" description="Polar residues" evidence="1">
    <location>
        <begin position="619"/>
        <end position="630"/>
    </location>
</feature>
<dbReference type="GeneID" id="91094572"/>
<evidence type="ECO:0000256" key="1">
    <source>
        <dbReference type="SAM" id="MobiDB-lite"/>
    </source>
</evidence>
<reference evidence="2 3" key="1">
    <citation type="submission" date="2024-01" db="EMBL/GenBank/DDBJ databases">
        <title>Comparative genomics of Cryptococcus and Kwoniella reveals pathogenesis evolution and contrasting modes of karyotype evolution via chromosome fusion or intercentromeric recombination.</title>
        <authorList>
            <person name="Coelho M.A."/>
            <person name="David-Palma M."/>
            <person name="Shea T."/>
            <person name="Bowers K."/>
            <person name="McGinley-Smith S."/>
            <person name="Mohammad A.W."/>
            <person name="Gnirke A."/>
            <person name="Yurkov A.M."/>
            <person name="Nowrousian M."/>
            <person name="Sun S."/>
            <person name="Cuomo C.A."/>
            <person name="Heitman J."/>
        </authorList>
    </citation>
    <scope>NUCLEOTIDE SEQUENCE [LARGE SCALE GENOMIC DNA]</scope>
    <source>
        <strain evidence="2 3">CBS 6074</strain>
    </source>
</reference>
<keyword evidence="3" id="KW-1185">Reference proteome</keyword>
<dbReference type="EMBL" id="CP144102">
    <property type="protein sequence ID" value="WWC88986.1"/>
    <property type="molecule type" value="Genomic_DNA"/>
</dbReference>
<dbReference type="AlphaFoldDB" id="A0AAX4JUW3"/>
<feature type="compositionally biased region" description="Polar residues" evidence="1">
    <location>
        <begin position="109"/>
        <end position="118"/>
    </location>
</feature>
<feature type="compositionally biased region" description="Polar residues" evidence="1">
    <location>
        <begin position="435"/>
        <end position="445"/>
    </location>
</feature>
<feature type="compositionally biased region" description="Low complexity" evidence="1">
    <location>
        <begin position="20"/>
        <end position="30"/>
    </location>
</feature>
<feature type="compositionally biased region" description="Low complexity" evidence="1">
    <location>
        <begin position="143"/>
        <end position="153"/>
    </location>
</feature>
<accession>A0AAX4JUW3</accession>
<evidence type="ECO:0000313" key="3">
    <source>
        <dbReference type="Proteomes" id="UP001355207"/>
    </source>
</evidence>
<feature type="region of interest" description="Disordered" evidence="1">
    <location>
        <begin position="218"/>
        <end position="456"/>
    </location>
</feature>
<feature type="region of interest" description="Disordered" evidence="1">
    <location>
        <begin position="1"/>
        <end position="62"/>
    </location>
</feature>
<name>A0AAX4JUW3_9TREE</name>
<feature type="region of interest" description="Disordered" evidence="1">
    <location>
        <begin position="764"/>
        <end position="809"/>
    </location>
</feature>
<organism evidence="2 3">
    <name type="scientific">Kwoniella dendrophila CBS 6074</name>
    <dbReference type="NCBI Taxonomy" id="1295534"/>
    <lineage>
        <taxon>Eukaryota</taxon>
        <taxon>Fungi</taxon>
        <taxon>Dikarya</taxon>
        <taxon>Basidiomycota</taxon>
        <taxon>Agaricomycotina</taxon>
        <taxon>Tremellomycetes</taxon>
        <taxon>Tremellales</taxon>
        <taxon>Cryptococcaceae</taxon>
        <taxon>Kwoniella</taxon>
    </lineage>
</organism>
<feature type="compositionally biased region" description="Polar residues" evidence="1">
    <location>
        <begin position="572"/>
        <end position="590"/>
    </location>
</feature>
<feature type="compositionally biased region" description="Low complexity" evidence="1">
    <location>
        <begin position="779"/>
        <end position="792"/>
    </location>
</feature>
<feature type="compositionally biased region" description="Low complexity" evidence="1">
    <location>
        <begin position="421"/>
        <end position="434"/>
    </location>
</feature>
<dbReference type="RefSeq" id="XP_066075749.1">
    <property type="nucleotide sequence ID" value="XM_066219652.1"/>
</dbReference>
<feature type="region of interest" description="Disordered" evidence="1">
    <location>
        <begin position="693"/>
        <end position="719"/>
    </location>
</feature>
<feature type="region of interest" description="Disordered" evidence="1">
    <location>
        <begin position="78"/>
        <end position="157"/>
    </location>
</feature>
<protein>
    <submittedName>
        <fullName evidence="2">Uncharacterized protein</fullName>
    </submittedName>
</protein>
<gene>
    <name evidence="2" type="ORF">L201_003902</name>
</gene>
<feature type="region of interest" description="Disordered" evidence="1">
    <location>
        <begin position="619"/>
        <end position="656"/>
    </location>
</feature>
<dbReference type="Proteomes" id="UP001355207">
    <property type="component" value="Chromosome 5"/>
</dbReference>
<feature type="compositionally biased region" description="Pro residues" evidence="1">
    <location>
        <begin position="316"/>
        <end position="335"/>
    </location>
</feature>
<feature type="compositionally biased region" description="Low complexity" evidence="1">
    <location>
        <begin position="119"/>
        <end position="135"/>
    </location>
</feature>